<organism evidence="1">
    <name type="scientific">Cacopsylla melanoneura</name>
    <dbReference type="NCBI Taxonomy" id="428564"/>
    <lineage>
        <taxon>Eukaryota</taxon>
        <taxon>Metazoa</taxon>
        <taxon>Ecdysozoa</taxon>
        <taxon>Arthropoda</taxon>
        <taxon>Hexapoda</taxon>
        <taxon>Insecta</taxon>
        <taxon>Pterygota</taxon>
        <taxon>Neoptera</taxon>
        <taxon>Paraneoptera</taxon>
        <taxon>Hemiptera</taxon>
        <taxon>Sternorrhyncha</taxon>
        <taxon>Psylloidea</taxon>
        <taxon>Psyllidae</taxon>
        <taxon>Psyllinae</taxon>
        <taxon>Cacopsylla</taxon>
    </lineage>
</organism>
<name>A0A8D9DZJ0_9HEMI</name>
<dbReference type="EMBL" id="HBUF01394525">
    <property type="protein sequence ID" value="CAG6735011.1"/>
    <property type="molecule type" value="Transcribed_RNA"/>
</dbReference>
<dbReference type="EMBL" id="HBUF01054882">
    <property type="protein sequence ID" value="CAG6623412.1"/>
    <property type="molecule type" value="Transcribed_RNA"/>
</dbReference>
<dbReference type="EMBL" id="HBUF01394524">
    <property type="protein sequence ID" value="CAG6735009.1"/>
    <property type="molecule type" value="Transcribed_RNA"/>
</dbReference>
<accession>A0A8D9DZJ0</accession>
<reference evidence="1" key="1">
    <citation type="submission" date="2021-05" db="EMBL/GenBank/DDBJ databases">
        <authorList>
            <person name="Alioto T."/>
            <person name="Alioto T."/>
            <person name="Gomez Garrido J."/>
        </authorList>
    </citation>
    <scope>NUCLEOTIDE SEQUENCE</scope>
</reference>
<protein>
    <submittedName>
        <fullName evidence="1">Uncharacterized protein</fullName>
    </submittedName>
</protein>
<dbReference type="EMBL" id="HBUF01054883">
    <property type="protein sequence ID" value="CAG6623414.1"/>
    <property type="molecule type" value="Transcribed_RNA"/>
</dbReference>
<dbReference type="EMBL" id="HBUF01192721">
    <property type="protein sequence ID" value="CAG6658909.1"/>
    <property type="molecule type" value="Transcribed_RNA"/>
</dbReference>
<dbReference type="EMBL" id="HBUF01054884">
    <property type="protein sequence ID" value="CAG6623416.1"/>
    <property type="molecule type" value="Transcribed_RNA"/>
</dbReference>
<dbReference type="EMBL" id="HBUF01192722">
    <property type="protein sequence ID" value="CAG6658911.1"/>
    <property type="molecule type" value="Transcribed_RNA"/>
</dbReference>
<sequence>MYSSHQTLIRRIVLLSHLLSDYSVNIYHCGLLGTVSHASHKCCSRITCDCRIQRMVLRLPVFRTFTFVLPGIALARLRDYGVASFPVDFTTILQYKGPILKSSVRV</sequence>
<proteinExistence type="predicted"/>
<dbReference type="AlphaFoldDB" id="A0A8D9DZJ0"/>
<evidence type="ECO:0000313" key="1">
    <source>
        <dbReference type="EMBL" id="CAG6735011.1"/>
    </source>
</evidence>